<keyword evidence="5" id="KW-0081">Bacteriolytic enzyme</keyword>
<dbReference type="PROSITE" id="PS51909">
    <property type="entry name" value="LYSOZYME_I"/>
    <property type="match status" value="3"/>
</dbReference>
<evidence type="ECO:0000256" key="11">
    <source>
        <dbReference type="SAM" id="MobiDB-lite"/>
    </source>
</evidence>
<dbReference type="GO" id="GO:0005853">
    <property type="term" value="C:eukaryotic translation elongation factor 1 complex"/>
    <property type="evidence" value="ECO:0007669"/>
    <property type="project" value="InterPro"/>
</dbReference>
<feature type="non-terminal residue" evidence="13">
    <location>
        <position position="575"/>
    </location>
</feature>
<keyword evidence="9" id="KW-0326">Glycosidase</keyword>
<comment type="catalytic activity">
    <reaction evidence="1">
        <text>Hydrolysis of (1-&gt;4)-beta-linkages between N-acetylmuramic acid and N-acetyl-D-glucosamine residues in a peptidoglycan and between N-acetyl-D-glucosamine residues in chitodextrins.</text>
        <dbReference type="EC" id="3.2.1.17"/>
    </reaction>
</comment>
<dbReference type="GO" id="GO:0042742">
    <property type="term" value="P:defense response to bacterium"/>
    <property type="evidence" value="ECO:0007669"/>
    <property type="project" value="UniProtKB-KW"/>
</dbReference>
<feature type="compositionally biased region" description="Acidic residues" evidence="11">
    <location>
        <begin position="56"/>
        <end position="69"/>
    </location>
</feature>
<keyword evidence="10" id="KW-1015">Disulfide bond</keyword>
<dbReference type="InterPro" id="IPR018940">
    <property type="entry name" value="EF-1_beta_acid_region_euk"/>
</dbReference>
<evidence type="ECO:0000256" key="2">
    <source>
        <dbReference type="ARBA" id="ARBA00007411"/>
    </source>
</evidence>
<dbReference type="Gene3D" id="1.10.530.10">
    <property type="match status" value="4"/>
</dbReference>
<reference evidence="13" key="1">
    <citation type="journal article" date="2023" name="Genome Biol. Evol.">
        <title>Long-read-based Genome Assembly of Drosophila gunungcola Reveals Fewer Chemosensory Genes in Flower-breeding Species.</title>
        <authorList>
            <person name="Negi A."/>
            <person name="Liao B.Y."/>
            <person name="Yeh S.D."/>
        </authorList>
    </citation>
    <scope>NUCLEOTIDE SEQUENCE</scope>
    <source>
        <strain evidence="13">Sukarami</strain>
    </source>
</reference>
<feature type="disulfide bond" evidence="10">
    <location>
        <begin position="229"/>
        <end position="235"/>
    </location>
</feature>
<dbReference type="InterPro" id="IPR036219">
    <property type="entry name" value="eEF-1beta-like_sf"/>
</dbReference>
<gene>
    <name evidence="13" type="ORF">M5D96_007103</name>
</gene>
<evidence type="ECO:0000256" key="7">
    <source>
        <dbReference type="ARBA" id="ARBA00022801"/>
    </source>
</evidence>
<proteinExistence type="inferred from homology"/>
<feature type="disulfide bond" evidence="10">
    <location>
        <begin position="175"/>
        <end position="259"/>
    </location>
</feature>
<dbReference type="GO" id="GO:0031640">
    <property type="term" value="P:killing of cells of another organism"/>
    <property type="evidence" value="ECO:0007669"/>
    <property type="project" value="UniProtKB-KW"/>
</dbReference>
<dbReference type="InterPro" id="IPR001326">
    <property type="entry name" value="Transl_elong_EF1B_B/D_CS"/>
</dbReference>
<dbReference type="GO" id="GO:0003796">
    <property type="term" value="F:lysozyme activity"/>
    <property type="evidence" value="ECO:0007669"/>
    <property type="project" value="UniProtKB-EC"/>
</dbReference>
<evidence type="ECO:0000259" key="12">
    <source>
        <dbReference type="SMART" id="SM00888"/>
    </source>
</evidence>
<dbReference type="CDD" id="cd16890">
    <property type="entry name" value="lyz_i"/>
    <property type="match status" value="3"/>
</dbReference>
<keyword evidence="14" id="KW-1185">Reference proteome</keyword>
<dbReference type="GO" id="GO:0003746">
    <property type="term" value="F:translation elongation factor activity"/>
    <property type="evidence" value="ECO:0007669"/>
    <property type="project" value="UniProtKB-KW"/>
</dbReference>
<dbReference type="FunFam" id="3.30.70.60:FF:000001">
    <property type="entry name" value="Elongation factor 1-beta 1 like"/>
    <property type="match status" value="1"/>
</dbReference>
<comment type="caution">
    <text evidence="13">The sequence shown here is derived from an EMBL/GenBank/DDBJ whole genome shotgun (WGS) entry which is preliminary data.</text>
</comment>
<evidence type="ECO:0000313" key="13">
    <source>
        <dbReference type="EMBL" id="KAI8039683.1"/>
    </source>
</evidence>
<evidence type="ECO:0000256" key="1">
    <source>
        <dbReference type="ARBA" id="ARBA00000632"/>
    </source>
</evidence>
<keyword evidence="4" id="KW-0929">Antimicrobial</keyword>
<evidence type="ECO:0000256" key="5">
    <source>
        <dbReference type="ARBA" id="ARBA00022638"/>
    </source>
</evidence>
<organism evidence="13 14">
    <name type="scientific">Drosophila gunungcola</name>
    <name type="common">fruit fly</name>
    <dbReference type="NCBI Taxonomy" id="103775"/>
    <lineage>
        <taxon>Eukaryota</taxon>
        <taxon>Metazoa</taxon>
        <taxon>Ecdysozoa</taxon>
        <taxon>Arthropoda</taxon>
        <taxon>Hexapoda</taxon>
        <taxon>Insecta</taxon>
        <taxon>Pterygota</taxon>
        <taxon>Neoptera</taxon>
        <taxon>Endopterygota</taxon>
        <taxon>Diptera</taxon>
        <taxon>Brachycera</taxon>
        <taxon>Muscomorpha</taxon>
        <taxon>Ephydroidea</taxon>
        <taxon>Drosophilidae</taxon>
        <taxon>Drosophila</taxon>
        <taxon>Sophophora</taxon>
    </lineage>
</organism>
<dbReference type="SUPFAM" id="SSF54984">
    <property type="entry name" value="eEF-1beta-like"/>
    <property type="match status" value="1"/>
</dbReference>
<keyword evidence="7" id="KW-0378">Hydrolase</keyword>
<dbReference type="SMART" id="SM00888">
    <property type="entry name" value="EF1_GNE"/>
    <property type="match status" value="1"/>
</dbReference>
<evidence type="ECO:0000256" key="10">
    <source>
        <dbReference type="PIRSR" id="PIRSR608597-3"/>
    </source>
</evidence>
<dbReference type="Pfam" id="PF10587">
    <property type="entry name" value="EF-1_beta_acid"/>
    <property type="match status" value="1"/>
</dbReference>
<dbReference type="FunFam" id="1.10.530.10:FF:000019">
    <property type="entry name" value="lysozyme"/>
    <property type="match status" value="2"/>
</dbReference>
<keyword evidence="8" id="KW-0648">Protein biosynthesis</keyword>
<dbReference type="InterPro" id="IPR008597">
    <property type="entry name" value="Invert_lysozyme"/>
</dbReference>
<dbReference type="Proteomes" id="UP001059596">
    <property type="component" value="Unassembled WGS sequence"/>
</dbReference>
<dbReference type="CDD" id="cd00292">
    <property type="entry name" value="EF1B"/>
    <property type="match status" value="1"/>
</dbReference>
<protein>
    <recommendedName>
        <fullName evidence="3">lysozyme</fullName>
        <ecNumber evidence="3">3.2.1.17</ecNumber>
    </recommendedName>
</protein>
<dbReference type="InterPro" id="IPR014038">
    <property type="entry name" value="EF1B_bsu/dsu_GNE"/>
</dbReference>
<dbReference type="PANTHER" id="PTHR11595">
    <property type="entry name" value="EF-HAND AND COILED-COIL DOMAIN-CONTAINING FAMILY MEMBER"/>
    <property type="match status" value="1"/>
</dbReference>
<dbReference type="GO" id="GO:0005829">
    <property type="term" value="C:cytosol"/>
    <property type="evidence" value="ECO:0007669"/>
    <property type="project" value="TreeGrafter"/>
</dbReference>
<evidence type="ECO:0000256" key="3">
    <source>
        <dbReference type="ARBA" id="ARBA00012732"/>
    </source>
</evidence>
<feature type="disulfide bond" evidence="10">
    <location>
        <begin position="180"/>
        <end position="186"/>
    </location>
</feature>
<evidence type="ECO:0000313" key="14">
    <source>
        <dbReference type="Proteomes" id="UP001059596"/>
    </source>
</evidence>
<dbReference type="Pfam" id="PF05497">
    <property type="entry name" value="Destabilase"/>
    <property type="match status" value="3"/>
</dbReference>
<dbReference type="EC" id="3.2.1.17" evidence="3"/>
<feature type="domain" description="Translation elongation factor EF1B beta/delta subunit guanine nucleotide exchange" evidence="12">
    <location>
        <begin position="91"/>
        <end position="177"/>
    </location>
</feature>
<dbReference type="EMBL" id="JAMKOV010000005">
    <property type="protein sequence ID" value="KAI8039683.1"/>
    <property type="molecule type" value="Genomic_DNA"/>
</dbReference>
<dbReference type="PROSITE" id="PS00824">
    <property type="entry name" value="EF1BD_1"/>
    <property type="match status" value="1"/>
</dbReference>
<dbReference type="Pfam" id="PF00736">
    <property type="entry name" value="EF1_GNE"/>
    <property type="match status" value="1"/>
</dbReference>
<dbReference type="PROSITE" id="PS00018">
    <property type="entry name" value="EF_HAND_1"/>
    <property type="match status" value="1"/>
</dbReference>
<evidence type="ECO:0000256" key="6">
    <source>
        <dbReference type="ARBA" id="ARBA00022768"/>
    </source>
</evidence>
<dbReference type="AlphaFoldDB" id="A0A9P9YN45"/>
<dbReference type="InterPro" id="IPR049720">
    <property type="entry name" value="EF1B_bsu/dsu"/>
</dbReference>
<name>A0A9P9YN45_9MUSC</name>
<dbReference type="InterPro" id="IPR014717">
    <property type="entry name" value="Transl_elong_EF1B/ribsomal_bS6"/>
</dbReference>
<accession>A0A9P9YN45</accession>
<dbReference type="PANTHER" id="PTHR11595:SF21">
    <property type="entry name" value="ELONGATION FACTOR 1-BETA"/>
    <property type="match status" value="1"/>
</dbReference>
<evidence type="ECO:0000256" key="8">
    <source>
        <dbReference type="ARBA" id="ARBA00022917"/>
    </source>
</evidence>
<keyword evidence="6" id="KW-0251">Elongation factor</keyword>
<comment type="similarity">
    <text evidence="2">Belongs to the EF-1-beta/EF-1-delta family.</text>
</comment>
<feature type="region of interest" description="Disordered" evidence="11">
    <location>
        <begin position="42"/>
        <end position="69"/>
    </location>
</feature>
<evidence type="ECO:0000256" key="9">
    <source>
        <dbReference type="ARBA" id="ARBA00023295"/>
    </source>
</evidence>
<dbReference type="Gene3D" id="3.30.70.60">
    <property type="match status" value="1"/>
</dbReference>
<dbReference type="GO" id="GO:0005085">
    <property type="term" value="F:guanyl-nucleotide exchange factor activity"/>
    <property type="evidence" value="ECO:0007669"/>
    <property type="project" value="TreeGrafter"/>
</dbReference>
<sequence length="575" mass="63163">ALGKAPGADNVNVARWYRHIASFEAAERAAWTGAPLPQLAGGKPTVAAAPAKPAAADDDDDVDLFGSDDEEDAEAERIKQERSKKPALIAKSSVLLDVKPWDDETDMKEMEKHVRTIEMDGLLWGASKLVPVGYGINKLQIMCVIEDDKVSIDLLQEKIEEFEDFLSDKPVTDVCLGCICEAISGCNQTRYCGGGVCGLFRITWAYWSDGGKLTLGNESPQAEDAYANCVNDPYCAANTIQNYMTKFGQDCNGDNAIDCYDFAAIHKLGGYGCKGELSYQYQTQLTNCLNSFQKIDVRTSNGCNATAICTSPEKGTCGIFRITWAYWVDAGKLTVNGEHPDSDKAFVNCANDPHCAADLVQNYMKKFTFTNCANDPYCAADTLQSYMVKYGQDCNNDEKEDCYDYGAIHYMGPFNCKADMPFTYANIFNRLENKPVTEDCLDCLCETMSGCNASAICVNGACGIFRITWGYWVEAGKLTLPTDSELSDDAFTNCVNQPHCAANTVQNYMFKHGQDCNGDDHIDCLDFGALHKLGNLQCRGELPNIFGKVFNQCLKAKKRLAEGKIIQAKEKSAST</sequence>
<evidence type="ECO:0000256" key="4">
    <source>
        <dbReference type="ARBA" id="ARBA00022529"/>
    </source>
</evidence>
<dbReference type="InterPro" id="IPR018247">
    <property type="entry name" value="EF_Hand_1_Ca_BS"/>
</dbReference>